<organism evidence="2">
    <name type="scientific">bioreactor metagenome</name>
    <dbReference type="NCBI Taxonomy" id="1076179"/>
    <lineage>
        <taxon>unclassified sequences</taxon>
        <taxon>metagenomes</taxon>
        <taxon>ecological metagenomes</taxon>
    </lineage>
</organism>
<gene>
    <name evidence="2" type="ORF">SDC9_166252</name>
</gene>
<proteinExistence type="predicted"/>
<dbReference type="Gene3D" id="3.60.40.10">
    <property type="entry name" value="PPM-type phosphatase domain"/>
    <property type="match status" value="1"/>
</dbReference>
<dbReference type="InterPro" id="IPR001932">
    <property type="entry name" value="PPM-type_phosphatase-like_dom"/>
</dbReference>
<sequence>MIGETLPAGLSESERGAEKTELRLLPGDTAVLVSDGTVDADDDDWIRKLLAETTMDPREVAARIVRESREHTGRSDDGSALVLKVSEKGKMI</sequence>
<protein>
    <recommendedName>
        <fullName evidence="1">PPM-type phosphatase domain-containing protein</fullName>
    </recommendedName>
</protein>
<dbReference type="EMBL" id="VSSQ01066316">
    <property type="protein sequence ID" value="MPN18887.1"/>
    <property type="molecule type" value="Genomic_DNA"/>
</dbReference>
<evidence type="ECO:0000259" key="1">
    <source>
        <dbReference type="Pfam" id="PF07228"/>
    </source>
</evidence>
<evidence type="ECO:0000313" key="2">
    <source>
        <dbReference type="EMBL" id="MPN18887.1"/>
    </source>
</evidence>
<accession>A0A645FWM4</accession>
<feature type="domain" description="PPM-type phosphatase" evidence="1">
    <location>
        <begin position="5"/>
        <end position="85"/>
    </location>
</feature>
<name>A0A645FWM4_9ZZZZ</name>
<dbReference type="AlphaFoldDB" id="A0A645FWM4"/>
<dbReference type="Pfam" id="PF07228">
    <property type="entry name" value="SpoIIE"/>
    <property type="match status" value="1"/>
</dbReference>
<reference evidence="2" key="1">
    <citation type="submission" date="2019-08" db="EMBL/GenBank/DDBJ databases">
        <authorList>
            <person name="Kucharzyk K."/>
            <person name="Murdoch R.W."/>
            <person name="Higgins S."/>
            <person name="Loffler F."/>
        </authorList>
    </citation>
    <scope>NUCLEOTIDE SEQUENCE</scope>
</reference>
<comment type="caution">
    <text evidence="2">The sequence shown here is derived from an EMBL/GenBank/DDBJ whole genome shotgun (WGS) entry which is preliminary data.</text>
</comment>
<dbReference type="InterPro" id="IPR036457">
    <property type="entry name" value="PPM-type-like_dom_sf"/>
</dbReference>
<dbReference type="SUPFAM" id="SSF81606">
    <property type="entry name" value="PP2C-like"/>
    <property type="match status" value="1"/>
</dbReference>